<evidence type="ECO:0000259" key="3">
    <source>
        <dbReference type="Pfam" id="PF16177"/>
    </source>
</evidence>
<evidence type="ECO:0000256" key="1">
    <source>
        <dbReference type="ARBA" id="ARBA00006432"/>
    </source>
</evidence>
<reference evidence="4" key="1">
    <citation type="submission" date="2009-03" db="EMBL/GenBank/DDBJ databases">
        <title>Caligus rogercresseyi ESTs and full-length cDNAs.</title>
        <authorList>
            <person name="Yasuike M."/>
            <person name="von Schalburg K."/>
            <person name="Cooper G."/>
            <person name="Leong J."/>
            <person name="Jones S.R.M."/>
            <person name="Koop B.F."/>
        </authorList>
    </citation>
    <scope>NUCLEOTIDE SEQUENCE</scope>
    <source>
        <tissue evidence="4">Whole tissue</tissue>
    </source>
</reference>
<name>C1BPS9_CALRO</name>
<sequence length="197" mass="22923">MTIGINEGNAIPAPDNENLFWLPKTTEGHQLERLRESINKAFGVTLKDYFQLHEWSIRNYKAFWTFLLKDHLNLSYSGSPDRAFINASMGELPPKWFPELTLNYAENLLKHHDPQKLAYYFTTERMLKEGHVIKRATFGQLKTRVARIAYALKHKYGIRKGDRVVGYIPNCPEALEVMLANPESLELYKNIPETKIW</sequence>
<dbReference type="GO" id="GO:0030729">
    <property type="term" value="F:acetoacetate-CoA ligase activity"/>
    <property type="evidence" value="ECO:0007669"/>
    <property type="project" value="TreeGrafter"/>
</dbReference>
<comment type="similarity">
    <text evidence="1">Belongs to the ATP-dependent AMP-binding enzyme family.</text>
</comment>
<dbReference type="AlphaFoldDB" id="C1BPS9"/>
<proteinExistence type="evidence at transcript level"/>
<dbReference type="InterPro" id="IPR000873">
    <property type="entry name" value="AMP-dep_synth/lig_dom"/>
</dbReference>
<protein>
    <submittedName>
        <fullName evidence="4">Acetoacetyl-CoA synthetase</fullName>
    </submittedName>
</protein>
<dbReference type="Pfam" id="PF16177">
    <property type="entry name" value="ACAS_N"/>
    <property type="match status" value="1"/>
</dbReference>
<feature type="domain" description="AMP-dependent synthetase/ligase" evidence="2">
    <location>
        <begin position="121"/>
        <end position="180"/>
    </location>
</feature>
<feature type="domain" description="Acetyl-coenzyme A synthetase N-terminal" evidence="3">
    <location>
        <begin position="49"/>
        <end position="107"/>
    </location>
</feature>
<accession>C1BPS9</accession>
<dbReference type="EMBL" id="BT076608">
    <property type="protein sequence ID" value="ACO11032.1"/>
    <property type="molecule type" value="mRNA"/>
</dbReference>
<dbReference type="Pfam" id="PF00501">
    <property type="entry name" value="AMP-binding"/>
    <property type="match status" value="1"/>
</dbReference>
<dbReference type="InterPro" id="IPR042099">
    <property type="entry name" value="ANL_N_sf"/>
</dbReference>
<organism evidence="4">
    <name type="scientific">Caligus rogercresseyi</name>
    <name type="common">Sea louse</name>
    <dbReference type="NCBI Taxonomy" id="217165"/>
    <lineage>
        <taxon>Eukaryota</taxon>
        <taxon>Metazoa</taxon>
        <taxon>Ecdysozoa</taxon>
        <taxon>Arthropoda</taxon>
        <taxon>Crustacea</taxon>
        <taxon>Multicrustacea</taxon>
        <taxon>Hexanauplia</taxon>
        <taxon>Copepoda</taxon>
        <taxon>Siphonostomatoida</taxon>
        <taxon>Caligidae</taxon>
        <taxon>Caligus</taxon>
    </lineage>
</organism>
<gene>
    <name evidence="4" type="primary">AACS</name>
</gene>
<dbReference type="PANTHER" id="PTHR42921">
    <property type="entry name" value="ACETOACETYL-COA SYNTHETASE"/>
    <property type="match status" value="1"/>
</dbReference>
<evidence type="ECO:0000313" key="4">
    <source>
        <dbReference type="EMBL" id="ACO11032.1"/>
    </source>
</evidence>
<dbReference type="Gene3D" id="3.40.50.12780">
    <property type="entry name" value="N-terminal domain of ligase-like"/>
    <property type="match status" value="1"/>
</dbReference>
<dbReference type="SUPFAM" id="SSF56801">
    <property type="entry name" value="Acetyl-CoA synthetase-like"/>
    <property type="match status" value="1"/>
</dbReference>
<dbReference type="PANTHER" id="PTHR42921:SF1">
    <property type="entry name" value="ACETOACETYL-COA SYNTHETASE"/>
    <property type="match status" value="1"/>
</dbReference>
<dbReference type="InterPro" id="IPR032387">
    <property type="entry name" value="ACAS_N"/>
</dbReference>
<evidence type="ECO:0000259" key="2">
    <source>
        <dbReference type="Pfam" id="PF00501"/>
    </source>
</evidence>